<evidence type="ECO:0000313" key="7">
    <source>
        <dbReference type="Proteomes" id="UP000000707"/>
    </source>
</evidence>
<dbReference type="InterPro" id="IPR006689">
    <property type="entry name" value="Small_GTPase_ARF/SAR"/>
</dbReference>
<organism evidence="7">
    <name type="scientific">Candida tenuis (strain ATCC 10573 / BCRC 21748 / CBS 615 / JCM 9827 / NBRC 10315 / NRRL Y-1498 / VKM Y-70)</name>
    <name type="common">Yeast</name>
    <name type="synonym">Yamadazyma tenuis</name>
    <dbReference type="NCBI Taxonomy" id="590646"/>
    <lineage>
        <taxon>Eukaryota</taxon>
        <taxon>Fungi</taxon>
        <taxon>Dikarya</taxon>
        <taxon>Ascomycota</taxon>
        <taxon>Saccharomycotina</taxon>
        <taxon>Pichiomycetes</taxon>
        <taxon>Debaryomycetaceae</taxon>
        <taxon>Yamadazyma</taxon>
    </lineage>
</organism>
<dbReference type="GO" id="GO:0046872">
    <property type="term" value="F:metal ion binding"/>
    <property type="evidence" value="ECO:0007669"/>
    <property type="project" value="UniProtKB-KW"/>
</dbReference>
<dbReference type="NCBIfam" id="TIGR00231">
    <property type="entry name" value="small_GTP"/>
    <property type="match status" value="1"/>
</dbReference>
<keyword evidence="1 3" id="KW-0547">Nucleotide-binding</keyword>
<feature type="binding site" evidence="4">
    <location>
        <position position="30"/>
    </location>
    <ligand>
        <name>Mg(2+)</name>
        <dbReference type="ChEBI" id="CHEBI:18420"/>
    </ligand>
</feature>
<dbReference type="Pfam" id="PF00025">
    <property type="entry name" value="Arf"/>
    <property type="match status" value="1"/>
</dbReference>
<proteinExistence type="inferred from homology"/>
<evidence type="ECO:0000256" key="2">
    <source>
        <dbReference type="ARBA" id="ARBA00023134"/>
    </source>
</evidence>
<comment type="similarity">
    <text evidence="5">Belongs to the small GTPase superfamily. Arf family.</text>
</comment>
<keyword evidence="2 3" id="KW-0342">GTP-binding</keyword>
<evidence type="ECO:0000256" key="4">
    <source>
        <dbReference type="PIRSR" id="PIRSR606689-2"/>
    </source>
</evidence>
<dbReference type="GO" id="GO:0005525">
    <property type="term" value="F:GTP binding"/>
    <property type="evidence" value="ECO:0007669"/>
    <property type="project" value="UniProtKB-KW"/>
</dbReference>
<feature type="binding site" evidence="3">
    <location>
        <begin position="23"/>
        <end position="30"/>
    </location>
    <ligand>
        <name>GTP</name>
        <dbReference type="ChEBI" id="CHEBI:37565"/>
    </ligand>
</feature>
<dbReference type="GeneID" id="18249291"/>
<evidence type="ECO:0000256" key="1">
    <source>
        <dbReference type="ARBA" id="ARBA00022741"/>
    </source>
</evidence>
<dbReference type="Proteomes" id="UP000000707">
    <property type="component" value="Unassembled WGS sequence"/>
</dbReference>
<feature type="binding site" evidence="3">
    <location>
        <begin position="127"/>
        <end position="130"/>
    </location>
    <ligand>
        <name>GTP</name>
        <dbReference type="ChEBI" id="CHEBI:37565"/>
    </ligand>
</feature>
<dbReference type="AlphaFoldDB" id="G3BFR3"/>
<dbReference type="InterPro" id="IPR027417">
    <property type="entry name" value="P-loop_NTPase"/>
</dbReference>
<dbReference type="InterPro" id="IPR005225">
    <property type="entry name" value="Small_GTP-bd"/>
</dbReference>
<dbReference type="Gene3D" id="3.40.50.300">
    <property type="entry name" value="P-loop containing nucleotide triphosphate hydrolases"/>
    <property type="match status" value="1"/>
</dbReference>
<evidence type="ECO:0000313" key="6">
    <source>
        <dbReference type="EMBL" id="EGV60715.1"/>
    </source>
</evidence>
<feature type="binding site" evidence="3">
    <location>
        <position position="69"/>
    </location>
    <ligand>
        <name>GTP</name>
        <dbReference type="ChEBI" id="CHEBI:37565"/>
    </ligand>
</feature>
<name>G3BFR3_CANTC</name>
<dbReference type="SMART" id="SM00177">
    <property type="entry name" value="ARF"/>
    <property type="match status" value="1"/>
</dbReference>
<dbReference type="EMBL" id="GL996528">
    <property type="protein sequence ID" value="EGV60715.1"/>
    <property type="molecule type" value="Genomic_DNA"/>
</dbReference>
<keyword evidence="4" id="KW-0479">Metal-binding</keyword>
<dbReference type="HOGENOM" id="CLU_040729_12_3_1"/>
<dbReference type="InterPro" id="IPR044612">
    <property type="entry name" value="ARL2/3"/>
</dbReference>
<dbReference type="GO" id="GO:0003924">
    <property type="term" value="F:GTPase activity"/>
    <property type="evidence" value="ECO:0007669"/>
    <property type="project" value="InterPro"/>
</dbReference>
<dbReference type="STRING" id="590646.G3BFR3"/>
<dbReference type="SMART" id="SM00178">
    <property type="entry name" value="SAR"/>
    <property type="match status" value="1"/>
</dbReference>
<dbReference type="SUPFAM" id="SSF52540">
    <property type="entry name" value="P-loop containing nucleoside triphosphate hydrolases"/>
    <property type="match status" value="1"/>
</dbReference>
<protein>
    <submittedName>
        <fullName evidence="6">ARF/SAR superfamily protein</fullName>
    </submittedName>
</protein>
<reference evidence="6 7" key="1">
    <citation type="journal article" date="2011" name="Proc. Natl. Acad. Sci. U.S.A.">
        <title>Comparative genomics of xylose-fermenting fungi for enhanced biofuel production.</title>
        <authorList>
            <person name="Wohlbach D.J."/>
            <person name="Kuo A."/>
            <person name="Sato T.K."/>
            <person name="Potts K.M."/>
            <person name="Salamov A.A."/>
            <person name="LaButti K.M."/>
            <person name="Sun H."/>
            <person name="Clum A."/>
            <person name="Pangilinan J.L."/>
            <person name="Lindquist E.A."/>
            <person name="Lucas S."/>
            <person name="Lapidus A."/>
            <person name="Jin M."/>
            <person name="Gunawan C."/>
            <person name="Balan V."/>
            <person name="Dale B.E."/>
            <person name="Jeffries T.W."/>
            <person name="Zinkel R."/>
            <person name="Barry K.W."/>
            <person name="Grigoriev I.V."/>
            <person name="Gasch A.P."/>
        </authorList>
    </citation>
    <scope>NUCLEOTIDE SEQUENCE [LARGE SCALE GENOMIC DNA]</scope>
    <source>
        <strain evidence="7">ATCC 10573 / BCRC 21748 / CBS 615 / JCM 9827 / NBRC 10315 / NRRL Y-1498 / VKM Y-70</strain>
    </source>
</reference>
<dbReference type="KEGG" id="cten:18249291"/>
<evidence type="ECO:0000256" key="5">
    <source>
        <dbReference type="RuleBase" id="RU003925"/>
    </source>
</evidence>
<sequence>MGLLSIIRKQKSKDRELRVLVLGLDNAGKTTIVKQWLHEDITEVSPTMGFNISTITHGGYTLNIWDVGGQSSLRPFWGNYFEKTNIIIWVVDCLAVERIKESFEELEHKILTQNKVGSDVALLILMNKVDLVPDPAALRTNLLAQLDLQRRVPPSTAWGVQMVSGKTGDGILNALGWCVSEKGATR</sequence>
<dbReference type="PANTHER" id="PTHR45697">
    <property type="entry name" value="ADP-RIBOSYLATION FACTOR-LIKE PROTEIN 2-RELATED"/>
    <property type="match status" value="1"/>
</dbReference>
<dbReference type="PROSITE" id="PS51417">
    <property type="entry name" value="ARF"/>
    <property type="match status" value="1"/>
</dbReference>
<gene>
    <name evidence="6" type="ORF">CANTEDRAFT_128234</name>
</gene>
<dbReference type="eggNOG" id="KOG0073">
    <property type="taxonomic scope" value="Eukaryota"/>
</dbReference>
<feature type="binding site" evidence="4">
    <location>
        <position position="47"/>
    </location>
    <ligand>
        <name>Mg(2+)</name>
        <dbReference type="ChEBI" id="CHEBI:18420"/>
    </ligand>
</feature>
<accession>G3BFR3</accession>
<keyword evidence="4" id="KW-0460">Magnesium</keyword>
<evidence type="ECO:0000256" key="3">
    <source>
        <dbReference type="PIRSR" id="PIRSR606689-1"/>
    </source>
</evidence>
<dbReference type="OrthoDB" id="2011769at2759"/>
<keyword evidence="7" id="KW-1185">Reference proteome</keyword>
<dbReference type="PRINTS" id="PR00328">
    <property type="entry name" value="SAR1GTPBP"/>
</dbReference>